<proteinExistence type="predicted"/>
<organism evidence="2 3">
    <name type="scientific">Coraliomargarita akajimensis (strain DSM 45221 / IAM 15411 / JCM 23193 / KCTC 12865 / 04OKA010-24)</name>
    <dbReference type="NCBI Taxonomy" id="583355"/>
    <lineage>
        <taxon>Bacteria</taxon>
        <taxon>Pseudomonadati</taxon>
        <taxon>Verrucomicrobiota</taxon>
        <taxon>Opitutia</taxon>
        <taxon>Puniceicoccales</taxon>
        <taxon>Coraliomargaritaceae</taxon>
        <taxon>Coraliomargarita</taxon>
    </lineage>
</organism>
<sequence>MHLNAMHATYPSFARLLQQTAACTALFITVALESAQDIEFRGYMSLGQQEHFHIVDKQTAGAFWLQRGATRGGLTVLNYNTTAKEVCLLTNGTKVWVKLSDDVSATTGTLHYTSLSPSNKQLLDTYKQFIRPLDNGNGTSSPDASFESKFERFIRQNPSRQELQQYLSQNSGKLDLKALANASFAPPQNNSGGHQAVMLGRKRGPTVGTTQWATKPERRDY</sequence>
<keyword evidence="3" id="KW-1185">Reference proteome</keyword>
<reference evidence="2 3" key="1">
    <citation type="journal article" date="2010" name="Stand. Genomic Sci.">
        <title>Complete genome sequence of Coraliomargarita akajimensis type strain (04OKA010-24).</title>
        <authorList>
            <person name="Mavromatis K."/>
            <person name="Abt B."/>
            <person name="Brambilla E."/>
            <person name="Lapidus A."/>
            <person name="Copeland A."/>
            <person name="Deshpande S."/>
            <person name="Nolan M."/>
            <person name="Lucas S."/>
            <person name="Tice H."/>
            <person name="Cheng J.F."/>
            <person name="Han C."/>
            <person name="Detter J.C."/>
            <person name="Woyke T."/>
            <person name="Goodwin L."/>
            <person name="Pitluck S."/>
            <person name="Held B."/>
            <person name="Brettin T."/>
            <person name="Tapia R."/>
            <person name="Ivanova N."/>
            <person name="Mikhailova N."/>
            <person name="Pati A."/>
            <person name="Liolios K."/>
            <person name="Chen A."/>
            <person name="Palaniappan K."/>
            <person name="Land M."/>
            <person name="Hauser L."/>
            <person name="Chang Y.J."/>
            <person name="Jeffries C.D."/>
            <person name="Rohde M."/>
            <person name="Goker M."/>
            <person name="Bristow J."/>
            <person name="Eisen J.A."/>
            <person name="Markowitz V."/>
            <person name="Hugenholtz P."/>
            <person name="Klenk H.P."/>
            <person name="Kyrpides N.C."/>
        </authorList>
    </citation>
    <scope>NUCLEOTIDE SEQUENCE [LARGE SCALE GENOMIC DNA]</scope>
    <source>
        <strain evidence="3">DSM 45221 / IAM 15411 / JCM 23193 / KCTC 12865</strain>
    </source>
</reference>
<accession>D5EMP0</accession>
<protein>
    <submittedName>
        <fullName evidence="2">Uncharacterized protein</fullName>
    </submittedName>
</protein>
<dbReference type="STRING" id="583355.Caka_2263"/>
<evidence type="ECO:0000256" key="1">
    <source>
        <dbReference type="SAM" id="MobiDB-lite"/>
    </source>
</evidence>
<gene>
    <name evidence="2" type="ordered locus">Caka_2263</name>
</gene>
<feature type="region of interest" description="Disordered" evidence="1">
    <location>
        <begin position="201"/>
        <end position="221"/>
    </location>
</feature>
<dbReference type="Proteomes" id="UP000000925">
    <property type="component" value="Chromosome"/>
</dbReference>
<dbReference type="EMBL" id="CP001998">
    <property type="protein sequence ID" value="ADE55280.1"/>
    <property type="molecule type" value="Genomic_DNA"/>
</dbReference>
<evidence type="ECO:0000313" key="2">
    <source>
        <dbReference type="EMBL" id="ADE55280.1"/>
    </source>
</evidence>
<dbReference type="AlphaFoldDB" id="D5EMP0"/>
<name>D5EMP0_CORAD</name>
<dbReference type="KEGG" id="caa:Caka_2263"/>
<evidence type="ECO:0000313" key="3">
    <source>
        <dbReference type="Proteomes" id="UP000000925"/>
    </source>
</evidence>
<dbReference type="HOGENOM" id="CLU_1248885_0_0_0"/>